<evidence type="ECO:0000313" key="6">
    <source>
        <dbReference type="Proteomes" id="UP000572817"/>
    </source>
</evidence>
<comment type="cofactor">
    <cofactor evidence="1 4">
        <name>heme</name>
        <dbReference type="ChEBI" id="CHEBI:30413"/>
    </cofactor>
</comment>
<evidence type="ECO:0000313" key="5">
    <source>
        <dbReference type="EMBL" id="KAF4311806.1"/>
    </source>
</evidence>
<proteinExistence type="predicted"/>
<evidence type="ECO:0000256" key="3">
    <source>
        <dbReference type="ARBA" id="ARBA00023004"/>
    </source>
</evidence>
<dbReference type="InterPro" id="IPR036396">
    <property type="entry name" value="Cyt_P450_sf"/>
</dbReference>
<evidence type="ECO:0008006" key="7">
    <source>
        <dbReference type="Google" id="ProtNLM"/>
    </source>
</evidence>
<dbReference type="GO" id="GO:0016705">
    <property type="term" value="F:oxidoreductase activity, acting on paired donors, with incorporation or reduction of molecular oxygen"/>
    <property type="evidence" value="ECO:0007669"/>
    <property type="project" value="InterPro"/>
</dbReference>
<dbReference type="OrthoDB" id="3945418at2759"/>
<dbReference type="InterPro" id="IPR050121">
    <property type="entry name" value="Cytochrome_P450_monoxygenase"/>
</dbReference>
<dbReference type="GO" id="GO:0020037">
    <property type="term" value="F:heme binding"/>
    <property type="evidence" value="ECO:0007669"/>
    <property type="project" value="InterPro"/>
</dbReference>
<dbReference type="InterPro" id="IPR002347">
    <property type="entry name" value="SDR_fam"/>
</dbReference>
<dbReference type="SUPFAM" id="SSF48264">
    <property type="entry name" value="Cytochrome P450"/>
    <property type="match status" value="2"/>
</dbReference>
<dbReference type="SUPFAM" id="SSF51735">
    <property type="entry name" value="NAD(P)-binding Rossmann-fold domains"/>
    <property type="match status" value="1"/>
</dbReference>
<sequence>MLFPSNSFDVSAKLVVVAGGSDGLGRALALQLVRRGKSLLYQTNRPEMLTCRVPLLGAHVTILARSKEKLEETRRNLDLQRVDSNQRIDAVALDLVVLEQVENFLRGLPAPPFALFCVAGGTAEEIGLFADISPGSVRSCMVKNYLSSAYIANVVMKHWLAESPEFQDCTGTRHLIFTASTAALIAVPGYAAYAPTKAAIRALADQVRQESLIYRHRVNIQVHCSFPGTIYTDNFYKEQARKPAICKQIEGSMDDAGGLPAEEVARIILAGLDKGRFSVTCDWQTALLLNNMRGPSPGDVPVFDFALGFLASLVWPVVRRYFDWLTARFGRSTEWAIHALLSLLDAPTEYFPINMTGMSEISLRSTEAILRHLLVVVLALSLCKAVYRASFHPLARFPGPKLAAVTGLYPAYYDVFGGSYVKRFPALHAKYGKDELHRLGAGATICLCGKGPVVRIAPNELHFKDLESRNKIYRIGTPFRKDPEWYDMTITNGSLISIPDTPAANRRRAQYSRFFSLAAVRRAELLVQKKISQFMQRLEDCLVDGSCVNLSRGFRCLTADIIIDYCYQEDFGGLSSPQFIHRTIEATDELTSTEIIQPYFPNLFRAVEALADHTPDFILRLICPALLAIRESVQRRRDTAASEQDAPVDFVFRNLLDPKGSEQLNDVELTAEAVLMLLAGMDTTANALVVGTWALLRDKRMLERLKTELSAEIPDPKDMASAAQLEKLPYLVGVILESFRCKVRTDGSLVTERRDQRKPPPIIWSSWTPPEIGTASRSEHVQSLDTRRTDLHEQTSVSHSNYVYHTDERVFPDPEKFNPERWLQGSVEEQEKNLFPFSSGSRVCLGINLAKEELVLTFAHMFRRLSMSVSGTTEADMTWIDGGVPIWRGHLKARIDGLEKQ</sequence>
<evidence type="ECO:0000256" key="1">
    <source>
        <dbReference type="ARBA" id="ARBA00001971"/>
    </source>
</evidence>
<dbReference type="Proteomes" id="UP000572817">
    <property type="component" value="Unassembled WGS sequence"/>
</dbReference>
<comment type="caution">
    <text evidence="5">The sequence shown here is derived from an EMBL/GenBank/DDBJ whole genome shotgun (WGS) entry which is preliminary data.</text>
</comment>
<dbReference type="Pfam" id="PF00106">
    <property type="entry name" value="adh_short"/>
    <property type="match status" value="1"/>
</dbReference>
<dbReference type="PANTHER" id="PTHR24305">
    <property type="entry name" value="CYTOCHROME P450"/>
    <property type="match status" value="1"/>
</dbReference>
<keyword evidence="6" id="KW-1185">Reference proteome</keyword>
<dbReference type="GO" id="GO:0005506">
    <property type="term" value="F:iron ion binding"/>
    <property type="evidence" value="ECO:0007669"/>
    <property type="project" value="InterPro"/>
</dbReference>
<dbReference type="AlphaFoldDB" id="A0A8H4J2Z1"/>
<keyword evidence="2 4" id="KW-0479">Metal-binding</keyword>
<dbReference type="InterPro" id="IPR017972">
    <property type="entry name" value="Cyt_P450_CS"/>
</dbReference>
<dbReference type="PROSITE" id="PS00086">
    <property type="entry name" value="CYTOCHROME_P450"/>
    <property type="match status" value="1"/>
</dbReference>
<dbReference type="PRINTS" id="PR00463">
    <property type="entry name" value="EP450I"/>
</dbReference>
<dbReference type="Gene3D" id="3.40.50.720">
    <property type="entry name" value="NAD(P)-binding Rossmann-like Domain"/>
    <property type="match status" value="1"/>
</dbReference>
<keyword evidence="4" id="KW-0349">Heme</keyword>
<name>A0A8H4J2Z1_9PEZI</name>
<dbReference type="GO" id="GO:0004497">
    <property type="term" value="F:monooxygenase activity"/>
    <property type="evidence" value="ECO:0007669"/>
    <property type="project" value="InterPro"/>
</dbReference>
<dbReference type="InterPro" id="IPR036291">
    <property type="entry name" value="NAD(P)-bd_dom_sf"/>
</dbReference>
<dbReference type="InterPro" id="IPR002401">
    <property type="entry name" value="Cyt_P450_E_grp-I"/>
</dbReference>
<evidence type="ECO:0000256" key="2">
    <source>
        <dbReference type="ARBA" id="ARBA00022723"/>
    </source>
</evidence>
<accession>A0A8H4J2Z1</accession>
<reference evidence="5" key="1">
    <citation type="submission" date="2020-04" db="EMBL/GenBank/DDBJ databases">
        <title>Genome Assembly and Annotation of Botryosphaeria dothidea sdau 11-99, a Latent Pathogen of Apple Fruit Ring Rot in China.</title>
        <authorList>
            <person name="Yu C."/>
            <person name="Diao Y."/>
            <person name="Lu Q."/>
            <person name="Zhao J."/>
            <person name="Cui S."/>
            <person name="Peng C."/>
            <person name="He B."/>
            <person name="Liu H."/>
        </authorList>
    </citation>
    <scope>NUCLEOTIDE SEQUENCE [LARGE SCALE GENOMIC DNA]</scope>
    <source>
        <strain evidence="5">Sdau11-99</strain>
    </source>
</reference>
<dbReference type="PRINTS" id="PR00385">
    <property type="entry name" value="P450"/>
</dbReference>
<dbReference type="InterPro" id="IPR001128">
    <property type="entry name" value="Cyt_P450"/>
</dbReference>
<dbReference type="EMBL" id="WWBZ02000008">
    <property type="protein sequence ID" value="KAF4311806.1"/>
    <property type="molecule type" value="Genomic_DNA"/>
</dbReference>
<dbReference type="Pfam" id="PF00067">
    <property type="entry name" value="p450"/>
    <property type="match status" value="2"/>
</dbReference>
<gene>
    <name evidence="5" type="ORF">GTA08_BOTSDO12593</name>
</gene>
<dbReference type="CDD" id="cd11062">
    <property type="entry name" value="CYP58-like"/>
    <property type="match status" value="1"/>
</dbReference>
<protein>
    <recommendedName>
        <fullName evidence="7">Cytochrome p450 protein</fullName>
    </recommendedName>
</protein>
<dbReference type="Gene3D" id="1.10.630.10">
    <property type="entry name" value="Cytochrome P450"/>
    <property type="match status" value="1"/>
</dbReference>
<feature type="binding site" description="axial binding residue" evidence="4">
    <location>
        <position position="844"/>
    </location>
    <ligand>
        <name>heme</name>
        <dbReference type="ChEBI" id="CHEBI:30413"/>
    </ligand>
    <ligandPart>
        <name>Fe</name>
        <dbReference type="ChEBI" id="CHEBI:18248"/>
    </ligandPart>
</feature>
<evidence type="ECO:0000256" key="4">
    <source>
        <dbReference type="PIRSR" id="PIRSR602401-1"/>
    </source>
</evidence>
<organism evidence="5 6">
    <name type="scientific">Botryosphaeria dothidea</name>
    <dbReference type="NCBI Taxonomy" id="55169"/>
    <lineage>
        <taxon>Eukaryota</taxon>
        <taxon>Fungi</taxon>
        <taxon>Dikarya</taxon>
        <taxon>Ascomycota</taxon>
        <taxon>Pezizomycotina</taxon>
        <taxon>Dothideomycetes</taxon>
        <taxon>Dothideomycetes incertae sedis</taxon>
        <taxon>Botryosphaeriales</taxon>
        <taxon>Botryosphaeriaceae</taxon>
        <taxon>Botryosphaeria</taxon>
    </lineage>
</organism>
<keyword evidence="3 4" id="KW-0408">Iron</keyword>
<dbReference type="PANTHER" id="PTHR24305:SF234">
    <property type="entry name" value="CYTOCHROME P450"/>
    <property type="match status" value="1"/>
</dbReference>